<keyword evidence="5 19" id="KW-0732">Signal</keyword>
<feature type="region of interest" description="Disordered" evidence="17">
    <location>
        <begin position="782"/>
        <end position="822"/>
    </location>
</feature>
<dbReference type="VEuPathDB" id="VectorBase:SCAU014791"/>
<dbReference type="GO" id="GO:0031902">
    <property type="term" value="C:late endosome membrane"/>
    <property type="evidence" value="ECO:0007669"/>
    <property type="project" value="UniProtKB-SubCell"/>
</dbReference>
<dbReference type="STRING" id="35570.A0A1I8Q871"/>
<evidence type="ECO:0000256" key="17">
    <source>
        <dbReference type="SAM" id="MobiDB-lite"/>
    </source>
</evidence>
<evidence type="ECO:0000256" key="9">
    <source>
        <dbReference type="ARBA" id="ARBA00023136"/>
    </source>
</evidence>
<name>A0A1I8Q871_STOCA</name>
<evidence type="ECO:0000256" key="18">
    <source>
        <dbReference type="SAM" id="Phobius"/>
    </source>
</evidence>
<feature type="compositionally biased region" description="Low complexity" evidence="17">
    <location>
        <begin position="682"/>
        <end position="691"/>
    </location>
</feature>
<keyword evidence="12" id="KW-0968">Cytoplasmic vesicle</keyword>
<feature type="compositionally biased region" description="Polar residues" evidence="17">
    <location>
        <begin position="660"/>
        <end position="681"/>
    </location>
</feature>
<reference evidence="20" key="1">
    <citation type="submission" date="2020-05" db="UniProtKB">
        <authorList>
            <consortium name="EnsemblMetazoa"/>
        </authorList>
    </citation>
    <scope>IDENTIFICATION</scope>
    <source>
        <strain evidence="20">USDA</strain>
    </source>
</reference>
<dbReference type="AlphaFoldDB" id="A0A1I8Q871"/>
<dbReference type="EnsemblMetazoa" id="SCAU014791-RA">
    <property type="protein sequence ID" value="SCAU014791-PA"/>
    <property type="gene ID" value="SCAU014791"/>
</dbReference>
<dbReference type="PANTHER" id="PTHR14971:SF2">
    <property type="entry name" value="VESICULAR, OVEREXPRESSED IN CANCER, PROSURVIVAL PROTEIN 1"/>
    <property type="match status" value="1"/>
</dbReference>
<evidence type="ECO:0000256" key="16">
    <source>
        <dbReference type="ARBA" id="ARBA00046288"/>
    </source>
</evidence>
<evidence type="ECO:0000313" key="20">
    <source>
        <dbReference type="EnsemblMetazoa" id="SCAU014791-PA"/>
    </source>
</evidence>
<evidence type="ECO:0000256" key="19">
    <source>
        <dbReference type="SAM" id="SignalP"/>
    </source>
</evidence>
<evidence type="ECO:0000256" key="4">
    <source>
        <dbReference type="ARBA" id="ARBA00022692"/>
    </source>
</evidence>
<dbReference type="OrthoDB" id="6629737at2759"/>
<evidence type="ECO:0000256" key="8">
    <source>
        <dbReference type="ARBA" id="ARBA00023015"/>
    </source>
</evidence>
<dbReference type="Proteomes" id="UP000095300">
    <property type="component" value="Unassembled WGS sequence"/>
</dbReference>
<comment type="similarity">
    <text evidence="3">Belongs to the VOPP1/ECOP family.</text>
</comment>
<organism evidence="20 21">
    <name type="scientific">Stomoxys calcitrans</name>
    <name type="common">Stable fly</name>
    <name type="synonym">Conops calcitrans</name>
    <dbReference type="NCBI Taxonomy" id="35570"/>
    <lineage>
        <taxon>Eukaryota</taxon>
        <taxon>Metazoa</taxon>
        <taxon>Ecdysozoa</taxon>
        <taxon>Arthropoda</taxon>
        <taxon>Hexapoda</taxon>
        <taxon>Insecta</taxon>
        <taxon>Pterygota</taxon>
        <taxon>Neoptera</taxon>
        <taxon>Endopterygota</taxon>
        <taxon>Diptera</taxon>
        <taxon>Brachycera</taxon>
        <taxon>Muscomorpha</taxon>
        <taxon>Muscoidea</taxon>
        <taxon>Muscidae</taxon>
        <taxon>Stomoxys</taxon>
    </lineage>
</organism>
<keyword evidence="4 18" id="KW-0812">Transmembrane</keyword>
<feature type="signal peptide" evidence="19">
    <location>
        <begin position="1"/>
        <end position="21"/>
    </location>
</feature>
<dbReference type="InterPro" id="IPR026229">
    <property type="entry name" value="VOPP1"/>
</dbReference>
<evidence type="ECO:0000256" key="13">
    <source>
        <dbReference type="ARBA" id="ARBA00035628"/>
    </source>
</evidence>
<evidence type="ECO:0000313" key="21">
    <source>
        <dbReference type="Proteomes" id="UP000095300"/>
    </source>
</evidence>
<gene>
    <name evidence="20" type="primary">106080773</name>
</gene>
<evidence type="ECO:0000256" key="14">
    <source>
        <dbReference type="ARBA" id="ARBA00035708"/>
    </source>
</evidence>
<feature type="compositionally biased region" description="Acidic residues" evidence="17">
    <location>
        <begin position="798"/>
        <end position="822"/>
    </location>
</feature>
<comment type="subcellular location">
    <subcellularLocation>
        <location evidence="1">Cytoplasmic vesicle membrane</location>
    </subcellularLocation>
    <subcellularLocation>
        <location evidence="16">Endomembrane system</location>
        <topology evidence="16">Single-pass type I membrane protein</topology>
    </subcellularLocation>
    <subcellularLocation>
        <location evidence="13">Late endosome membrane</location>
        <topology evidence="13">Single-pass membrane protein</topology>
    </subcellularLocation>
    <subcellularLocation>
        <location evidence="2">Lysosome membrane</location>
    </subcellularLocation>
</comment>
<keyword evidence="6" id="KW-0967">Endosome</keyword>
<dbReference type="PANTHER" id="PTHR14971">
    <property type="entry name" value="VESICULAR, OVEREXPRESSED IN CANCER, PROSURVIVAL PROTEIN 1"/>
    <property type="match status" value="1"/>
</dbReference>
<evidence type="ECO:0000256" key="1">
    <source>
        <dbReference type="ARBA" id="ARBA00004156"/>
    </source>
</evidence>
<dbReference type="KEGG" id="scac:106080773"/>
<keyword evidence="9 18" id="KW-0472">Membrane</keyword>
<evidence type="ECO:0000256" key="2">
    <source>
        <dbReference type="ARBA" id="ARBA00004656"/>
    </source>
</evidence>
<evidence type="ECO:0000256" key="3">
    <source>
        <dbReference type="ARBA" id="ARBA00006655"/>
    </source>
</evidence>
<evidence type="ECO:0000256" key="12">
    <source>
        <dbReference type="ARBA" id="ARBA00023329"/>
    </source>
</evidence>
<dbReference type="GO" id="GO:0005765">
    <property type="term" value="C:lysosomal membrane"/>
    <property type="evidence" value="ECO:0007669"/>
    <property type="project" value="UniProtKB-SubCell"/>
</dbReference>
<keyword evidence="8" id="KW-0805">Transcription regulation</keyword>
<evidence type="ECO:0000256" key="5">
    <source>
        <dbReference type="ARBA" id="ARBA00022729"/>
    </source>
</evidence>
<keyword evidence="21" id="KW-1185">Reference proteome</keyword>
<evidence type="ECO:0000256" key="7">
    <source>
        <dbReference type="ARBA" id="ARBA00022989"/>
    </source>
</evidence>
<evidence type="ECO:0000256" key="10">
    <source>
        <dbReference type="ARBA" id="ARBA00023163"/>
    </source>
</evidence>
<keyword evidence="10" id="KW-0804">Transcription</keyword>
<feature type="transmembrane region" description="Helical" evidence="18">
    <location>
        <begin position="68"/>
        <end position="88"/>
    </location>
</feature>
<keyword evidence="11" id="KW-0458">Lysosome</keyword>
<feature type="region of interest" description="Disordered" evidence="17">
    <location>
        <begin position="660"/>
        <end position="697"/>
    </location>
</feature>
<evidence type="ECO:0000256" key="15">
    <source>
        <dbReference type="ARBA" id="ARBA00035715"/>
    </source>
</evidence>
<protein>
    <recommendedName>
        <fullName evidence="14">WW domain binding protein VOPP1</fullName>
    </recommendedName>
    <alternativeName>
        <fullName evidence="15">Vesicular, overexpressed in cancer, prosurvival protein 1</fullName>
    </alternativeName>
</protein>
<evidence type="ECO:0000256" key="11">
    <source>
        <dbReference type="ARBA" id="ARBA00023228"/>
    </source>
</evidence>
<proteinExistence type="inferred from homology"/>
<keyword evidence="7 18" id="KW-1133">Transmembrane helix</keyword>
<evidence type="ECO:0000256" key="6">
    <source>
        <dbReference type="ARBA" id="ARBA00022753"/>
    </source>
</evidence>
<accession>A0A1I8Q871</accession>
<sequence length="822" mass="88609">MHLYLAFIFGISIQMSKFVAARFCEGGHICSLPRECCTQGCCPPYQSGPRQLPPPSEHVLNLFFISHWFFWCVVVAIILAILCAYSLWKKRRTLCGWGFNEHHAQSEGDSAGSCYAPPQYSRCNSFHHPPPPYTEVTSKPDLYPLVFTCNSDNGKNGSSYLMVQYFRNYIVRPAGSLSAASTVDSLSSSFICNINEANTLVPPPYSRAASPEIGFSSHFQQQYMMPRSASQLVCQNVSNSNFIGSGGNGAGLVSSGNGQFELSNSPQMYSSRSSNTHYATVTVNATVNRLNSSATGGDRVRERVTNFNGNQLDYESTLSYEDAPESDERTNDNINANVINCSSSSNDLRTLPNSTGFVQSQSDQHFRYITNSNSSISDIFVNNSCAAGIGGGGSNRLHRSEDSSIVGSITGVGASAAVVHPQAGGTPVIYSNGCIKPIPLHRASTNPTQFHVDASSNREAVLYQSNNSIGGISITVPTGIEDSAIICNDNEIRDLQLLRRSLETCCQLLQQQQKIPAGGFALGESPLRMNELAKKYIDEGLLRSYVTSGTCSGVSSLANIGTPSSPPQATSPTGEVKEILDQIRQLQEGVTKYEEDLAFRSVGRPTLHHTLSSPAPTVNRTTPHLADSGGKLQRISTMPEQQSLAEAAKANILVRSIASNSPTNSMTSVPSTSSVLVGTQPNKLTNSKSSLSGGGSGSGSASAIGGFIFSSSTSKRPSTLQHSKKRFYTSKPPNKAMYIPMMATNQVPTSSRCTMLKSPVTSVVNSNFFTNRGNRQRKCWISRSAPTTPATPLPPSYMDDDSPLLNEQDEDQEGEQNAEMDS</sequence>
<feature type="chain" id="PRO_5009327881" description="WW domain binding protein VOPP1" evidence="19">
    <location>
        <begin position="22"/>
        <end position="822"/>
    </location>
</feature>